<dbReference type="OMA" id="GRNWQEN"/>
<dbReference type="InterPro" id="IPR013083">
    <property type="entry name" value="Znf_RING/FYVE/PHD"/>
</dbReference>
<evidence type="ECO:0000313" key="5">
    <source>
        <dbReference type="EMBL" id="GAQ78928.1"/>
    </source>
</evidence>
<feature type="region of interest" description="Disordered" evidence="3">
    <location>
        <begin position="727"/>
        <end position="752"/>
    </location>
</feature>
<organism evidence="5 6">
    <name type="scientific">Klebsormidium nitens</name>
    <name type="common">Green alga</name>
    <name type="synonym">Ulothrix nitens</name>
    <dbReference type="NCBI Taxonomy" id="105231"/>
    <lineage>
        <taxon>Eukaryota</taxon>
        <taxon>Viridiplantae</taxon>
        <taxon>Streptophyta</taxon>
        <taxon>Klebsormidiophyceae</taxon>
        <taxon>Klebsormidiales</taxon>
        <taxon>Klebsormidiaceae</taxon>
        <taxon>Klebsormidium</taxon>
    </lineage>
</organism>
<protein>
    <submittedName>
        <fullName evidence="5">Ring/U-Box superfamily protein</fullName>
    </submittedName>
</protein>
<dbReference type="PANTHER" id="PTHR46519:SF2">
    <property type="entry name" value="RING_U-BOX SUPERFAMILY PROTEIN"/>
    <property type="match status" value="1"/>
</dbReference>
<dbReference type="STRING" id="105231.A0A1Y1HSX1"/>
<proteinExistence type="predicted"/>
<dbReference type="PANTHER" id="PTHR46519">
    <property type="entry name" value="RING/U-BOX SUPERFAMILY PROTEIN"/>
    <property type="match status" value="1"/>
</dbReference>
<evidence type="ECO:0000256" key="2">
    <source>
        <dbReference type="SAM" id="Coils"/>
    </source>
</evidence>
<feature type="compositionally biased region" description="Low complexity" evidence="3">
    <location>
        <begin position="605"/>
        <end position="614"/>
    </location>
</feature>
<dbReference type="SUPFAM" id="SSF57850">
    <property type="entry name" value="RING/U-box"/>
    <property type="match status" value="1"/>
</dbReference>
<feature type="compositionally biased region" description="Basic and acidic residues" evidence="3">
    <location>
        <begin position="340"/>
        <end position="357"/>
    </location>
</feature>
<feature type="region of interest" description="Disordered" evidence="3">
    <location>
        <begin position="1"/>
        <end position="53"/>
    </location>
</feature>
<keyword evidence="1" id="KW-0862">Zinc</keyword>
<dbReference type="EMBL" id="DF236970">
    <property type="protein sequence ID" value="GAQ78928.1"/>
    <property type="molecule type" value="Genomic_DNA"/>
</dbReference>
<dbReference type="CDD" id="cd16647">
    <property type="entry name" value="mRING-HC-C3HC5_NEU1"/>
    <property type="match status" value="1"/>
</dbReference>
<sequence>MEEGRCQLPPRAPESMPGTAVSISQEGRCQRKPEGPSEIEEAGAASMDATSSGDDVSILHEQEEGCDGDERLAAILQLQLVQQKQEMMAIEEARAVTNADALFRRGLEALIGDHLTACMEAAAGETFGHRFRFQGDGSASAVERGNHDEIEFENNEAEQACQSDGGVGAGQNEKSVVGIDKGNQAASERNEGCDVKASSEERSSDPGGADVYEIGESSGVITDEDEGEQGGLLRRRRPRDSHDCDTMSQVPELVALSRMQAVSSMLGASFLRDEPAASTSRRDLDFEPYMQRAHLEALQRWREMELHRHLETEELRSRAPRRGVVRRQPDATDVNSNGDGNRDDVYQESSQMERDGGTGDSEGQDGTEVAVGSEGGLDANNGMGAEEGSNLSAGGPETSIPLEQTVTREASFDQIANSSNAAPSTAEPRQQPQTQNLVQITPLNPPQTPPNPPQARIQVSVSELVRLRESARSRTEATQRERQMVRHRAAQRDRFLDLEAAERERELAGLGQQRAVSAFAHRTRLQSLFHGRSSHQNPAAPDAPPLSHTPRARVEEMGSLRARRPVSGIRELFRHNLENIVRRQAAGERLNTNPRVNQGSGGNQGVVANGNQGFGANQGAAPRVNGVAGHNQGVAARVIQELGANQGAGIGLAGGLRSGVRAGRAPQERWVDEASAYNLELQELLTRRNVSTILTSEFRNRLEDLVNSLVLTRVGTTAHRPVNQGVPRQAIAAPQAPPAAAPPAPPPLPQAPLWQPAQMAVAAAPARWHAGNGGSSHDLRESVRELRQEMEQMRGLMENCFEMQLELQRSIRQEVAGALSRVHDAGRGIPQEPLDGATWATVRRGVCCVCCESGIDALLYRCGHMCACHSCARQLQQSTGKCPLCRAPILEVVRAFTTA</sequence>
<accession>A0A1Y1HSX1</accession>
<feature type="region of interest" description="Disordered" evidence="3">
    <location>
        <begin position="591"/>
        <end position="614"/>
    </location>
</feature>
<evidence type="ECO:0000256" key="1">
    <source>
        <dbReference type="PROSITE-ProRule" id="PRU00175"/>
    </source>
</evidence>
<keyword evidence="6" id="KW-1185">Reference proteome</keyword>
<dbReference type="Pfam" id="PF13920">
    <property type="entry name" value="zf-C3HC4_3"/>
    <property type="match status" value="1"/>
</dbReference>
<gene>
    <name evidence="5" type="ORF">KFL_000210140</name>
</gene>
<dbReference type="Gene3D" id="3.30.40.10">
    <property type="entry name" value="Zinc/RING finger domain, C3HC4 (zinc finger)"/>
    <property type="match status" value="1"/>
</dbReference>
<keyword evidence="2" id="KW-0175">Coiled coil</keyword>
<dbReference type="InterPro" id="IPR001841">
    <property type="entry name" value="Znf_RING"/>
</dbReference>
<feature type="domain" description="RING-type" evidence="4">
    <location>
        <begin position="847"/>
        <end position="886"/>
    </location>
</feature>
<evidence type="ECO:0000259" key="4">
    <source>
        <dbReference type="PROSITE" id="PS50089"/>
    </source>
</evidence>
<dbReference type="PROSITE" id="PS50089">
    <property type="entry name" value="ZF_RING_2"/>
    <property type="match status" value="1"/>
</dbReference>
<keyword evidence="1" id="KW-0863">Zinc-finger</keyword>
<dbReference type="Proteomes" id="UP000054558">
    <property type="component" value="Unassembled WGS sequence"/>
</dbReference>
<dbReference type="OrthoDB" id="6078042at2759"/>
<dbReference type="AlphaFoldDB" id="A0A1Y1HSX1"/>
<evidence type="ECO:0000313" key="6">
    <source>
        <dbReference type="Proteomes" id="UP000054558"/>
    </source>
</evidence>
<evidence type="ECO:0000256" key="3">
    <source>
        <dbReference type="SAM" id="MobiDB-lite"/>
    </source>
</evidence>
<reference evidence="5 6" key="1">
    <citation type="journal article" date="2014" name="Nat. Commun.">
        <title>Klebsormidium flaccidum genome reveals primary factors for plant terrestrial adaptation.</title>
        <authorList>
            <person name="Hori K."/>
            <person name="Maruyama F."/>
            <person name="Fujisawa T."/>
            <person name="Togashi T."/>
            <person name="Yamamoto N."/>
            <person name="Seo M."/>
            <person name="Sato S."/>
            <person name="Yamada T."/>
            <person name="Mori H."/>
            <person name="Tajima N."/>
            <person name="Moriyama T."/>
            <person name="Ikeuchi M."/>
            <person name="Watanabe M."/>
            <person name="Wada H."/>
            <person name="Kobayashi K."/>
            <person name="Saito M."/>
            <person name="Masuda T."/>
            <person name="Sasaki-Sekimoto Y."/>
            <person name="Mashiguchi K."/>
            <person name="Awai K."/>
            <person name="Shimojima M."/>
            <person name="Masuda S."/>
            <person name="Iwai M."/>
            <person name="Nobusawa T."/>
            <person name="Narise T."/>
            <person name="Kondo S."/>
            <person name="Saito H."/>
            <person name="Sato R."/>
            <person name="Murakawa M."/>
            <person name="Ihara Y."/>
            <person name="Oshima-Yamada Y."/>
            <person name="Ohtaka K."/>
            <person name="Satoh M."/>
            <person name="Sonobe K."/>
            <person name="Ishii M."/>
            <person name="Ohtani R."/>
            <person name="Kanamori-Sato M."/>
            <person name="Honoki R."/>
            <person name="Miyazaki D."/>
            <person name="Mochizuki H."/>
            <person name="Umetsu J."/>
            <person name="Higashi K."/>
            <person name="Shibata D."/>
            <person name="Kamiya Y."/>
            <person name="Sato N."/>
            <person name="Nakamura Y."/>
            <person name="Tabata S."/>
            <person name="Ida S."/>
            <person name="Kurokawa K."/>
            <person name="Ohta H."/>
        </authorList>
    </citation>
    <scope>NUCLEOTIDE SEQUENCE [LARGE SCALE GENOMIC DNA]</scope>
    <source>
        <strain evidence="5 6">NIES-2285</strain>
    </source>
</reference>
<feature type="compositionally biased region" description="Pro residues" evidence="3">
    <location>
        <begin position="735"/>
        <end position="750"/>
    </location>
</feature>
<feature type="region of interest" description="Disordered" evidence="3">
    <location>
        <begin position="182"/>
        <end position="245"/>
    </location>
</feature>
<feature type="coiled-coil region" evidence="2">
    <location>
        <begin position="776"/>
        <end position="803"/>
    </location>
</feature>
<dbReference type="GO" id="GO:0008270">
    <property type="term" value="F:zinc ion binding"/>
    <property type="evidence" value="ECO:0007669"/>
    <property type="project" value="UniProtKB-KW"/>
</dbReference>
<keyword evidence="1" id="KW-0479">Metal-binding</keyword>
<feature type="compositionally biased region" description="Basic and acidic residues" evidence="3">
    <location>
        <begin position="188"/>
        <end position="204"/>
    </location>
</feature>
<name>A0A1Y1HSX1_KLENI</name>
<feature type="region of interest" description="Disordered" evidence="3">
    <location>
        <begin position="314"/>
        <end position="399"/>
    </location>
</feature>